<dbReference type="AlphaFoldDB" id="A0A8J8XZ66"/>
<dbReference type="Gramene" id="Os04t0684100-02">
    <property type="protein sequence ID" value="Os04t0684100-02"/>
    <property type="gene ID" value="Os04g0684100"/>
</dbReference>
<sequence>MICHDALLNTVMSAESAYLAVQEGLLTDRVKHIESRVPTSSVYDDGINQRNMVRTAESLNHSEI</sequence>
<protein>
    <submittedName>
        <fullName evidence="1">Uncharacterized protein</fullName>
    </submittedName>
</protein>
<accession>A0A8J8XZ66</accession>
<reference evidence="1" key="1">
    <citation type="journal article" date="2005" name="PLoS Biol.">
        <title>The genomes of Oryza sativa: a history of duplications.</title>
        <authorList>
            <person name="Yu J."/>
            <person name="Wang J."/>
            <person name="Lin W."/>
            <person name="Li S."/>
            <person name="Li H."/>
            <person name="Zhou J."/>
            <person name="Ni P."/>
            <person name="Dong W."/>
            <person name="Hu S."/>
            <person name="Zeng C."/>
            <person name="Zhang J."/>
            <person name="Zhang Y."/>
            <person name="Li R."/>
            <person name="Xu Z."/>
            <person name="Li S."/>
            <person name="Li X."/>
            <person name="Zheng H."/>
            <person name="Cong L."/>
            <person name="Lin L."/>
            <person name="Yin J."/>
            <person name="Geng J."/>
            <person name="Li G."/>
            <person name="Shi J."/>
            <person name="Liu J."/>
            <person name="Lv H."/>
            <person name="Li J."/>
            <person name="Wang J."/>
            <person name="Deng Y."/>
            <person name="Ran L."/>
            <person name="Shi X."/>
            <person name="Wang X."/>
            <person name="Wu Q."/>
            <person name="Li C."/>
            <person name="Ren X."/>
            <person name="Wang J."/>
            <person name="Wang X."/>
            <person name="Li D."/>
            <person name="Liu D."/>
            <person name="Zhang X."/>
            <person name="Ji Z."/>
            <person name="Zhao W."/>
            <person name="Sun Y."/>
            <person name="Zhang Z."/>
            <person name="Bao J."/>
            <person name="Han Y."/>
            <person name="Dong L."/>
            <person name="Ji J."/>
            <person name="Chen P."/>
            <person name="Wu S."/>
            <person name="Liu J."/>
            <person name="Xiao Y."/>
            <person name="Bu D."/>
            <person name="Tan J."/>
            <person name="Yang L."/>
            <person name="Ye C."/>
            <person name="Zhang J."/>
            <person name="Xu J."/>
            <person name="Zhou Y."/>
            <person name="Yu Y."/>
            <person name="Zhang B."/>
            <person name="Zhuang S."/>
            <person name="Wei H."/>
            <person name="Liu B."/>
            <person name="Lei M."/>
            <person name="Yu H."/>
            <person name="Li Y."/>
            <person name="Xu H."/>
            <person name="Wei S."/>
            <person name="He X."/>
            <person name="Fang L."/>
            <person name="Zhang Z."/>
            <person name="Zhang Y."/>
            <person name="Huang X."/>
            <person name="Su Z."/>
            <person name="Tong W."/>
            <person name="Li J."/>
            <person name="Tong Z."/>
            <person name="Li S."/>
            <person name="Ye J."/>
            <person name="Wang L."/>
            <person name="Fang L."/>
            <person name="Lei T."/>
            <person name="Chen C."/>
            <person name="Chen H."/>
            <person name="Xu Z."/>
            <person name="Li H."/>
            <person name="Huang H."/>
            <person name="Zhang F."/>
            <person name="Xu H."/>
            <person name="Li N."/>
            <person name="Zhao C."/>
            <person name="Li S."/>
            <person name="Dong L."/>
            <person name="Huang Y."/>
            <person name="Li L."/>
            <person name="Xi Y."/>
            <person name="Qi Q."/>
            <person name="Li W."/>
            <person name="Zhang B."/>
            <person name="Hu W."/>
            <person name="Zhang Y."/>
            <person name="Tian X."/>
            <person name="Jiao Y."/>
            <person name="Liang X."/>
            <person name="Jin J."/>
            <person name="Gao L."/>
            <person name="Zheng W."/>
            <person name="Hao B."/>
            <person name="Liu S."/>
            <person name="Wang W."/>
            <person name="Yuan L."/>
            <person name="Cao M."/>
            <person name="McDermott J."/>
            <person name="Samudrala R."/>
            <person name="Wang J."/>
            <person name="Wong G.K."/>
            <person name="Yang H."/>
        </authorList>
    </citation>
    <scope>NUCLEOTIDE SEQUENCE [LARGE SCALE GENOMIC DNA]</scope>
</reference>
<dbReference type="HOGENOM" id="CLU_3020528_0_0_1"/>
<gene>
    <name evidence="1" type="ORF">OsJ_16680</name>
</gene>
<evidence type="ECO:0000313" key="1">
    <source>
        <dbReference type="EMBL" id="EEE61936.1"/>
    </source>
</evidence>
<dbReference type="Proteomes" id="UP000007752">
    <property type="component" value="Chromosome 4"/>
</dbReference>
<organism evidence="1">
    <name type="scientific">Oryza sativa subsp. japonica</name>
    <name type="common">Rice</name>
    <dbReference type="NCBI Taxonomy" id="39947"/>
    <lineage>
        <taxon>Eukaryota</taxon>
        <taxon>Viridiplantae</taxon>
        <taxon>Streptophyta</taxon>
        <taxon>Embryophyta</taxon>
        <taxon>Tracheophyta</taxon>
        <taxon>Spermatophyta</taxon>
        <taxon>Magnoliopsida</taxon>
        <taxon>Liliopsida</taxon>
        <taxon>Poales</taxon>
        <taxon>Poaceae</taxon>
        <taxon>BOP clade</taxon>
        <taxon>Oryzoideae</taxon>
        <taxon>Oryzeae</taxon>
        <taxon>Oryzinae</taxon>
        <taxon>Oryza</taxon>
        <taxon>Oryza sativa</taxon>
    </lineage>
</organism>
<dbReference type="OMA" id="DDGINQR"/>
<name>A0A8J8XZ66_ORYSJ</name>
<reference evidence="1" key="2">
    <citation type="submission" date="2008-12" db="EMBL/GenBank/DDBJ databases">
        <title>Improved gene annotation of the rice (Oryza sativa) genomes.</title>
        <authorList>
            <person name="Wang J."/>
            <person name="Li R."/>
            <person name="Fan W."/>
            <person name="Huang Q."/>
            <person name="Zhang J."/>
            <person name="Zhou Y."/>
            <person name="Hu Y."/>
            <person name="Zi S."/>
            <person name="Li J."/>
            <person name="Ni P."/>
            <person name="Zheng H."/>
            <person name="Zhang Y."/>
            <person name="Zhao M."/>
            <person name="Hao Q."/>
            <person name="McDermott J."/>
            <person name="Samudrala R."/>
            <person name="Kristiansen K."/>
            <person name="Wong G.K.-S."/>
        </authorList>
    </citation>
    <scope>NUCLEOTIDE SEQUENCE</scope>
</reference>
<dbReference type="EMBL" id="CM000141">
    <property type="protein sequence ID" value="EEE61936.1"/>
    <property type="molecule type" value="Genomic_DNA"/>
</dbReference>
<proteinExistence type="predicted"/>